<reference evidence="6 7" key="1">
    <citation type="journal article" date="2020" name="Nat. Commun.">
        <title>Genome of Tripterygium wilfordii and identification of cytochrome P450 involved in triptolide biosynthesis.</title>
        <authorList>
            <person name="Tu L."/>
            <person name="Su P."/>
            <person name="Zhang Z."/>
            <person name="Gao L."/>
            <person name="Wang J."/>
            <person name="Hu T."/>
            <person name="Zhou J."/>
            <person name="Zhang Y."/>
            <person name="Zhao Y."/>
            <person name="Liu Y."/>
            <person name="Song Y."/>
            <person name="Tong Y."/>
            <person name="Lu Y."/>
            <person name="Yang J."/>
            <person name="Xu C."/>
            <person name="Jia M."/>
            <person name="Peters R.J."/>
            <person name="Huang L."/>
            <person name="Gao W."/>
        </authorList>
    </citation>
    <scope>NUCLEOTIDE SEQUENCE [LARGE SCALE GENOMIC DNA]</scope>
    <source>
        <strain evidence="7">cv. XIE 37</strain>
        <tissue evidence="6">Leaf</tissue>
    </source>
</reference>
<evidence type="ECO:0000313" key="6">
    <source>
        <dbReference type="EMBL" id="KAF5750834.1"/>
    </source>
</evidence>
<dbReference type="InParanoid" id="A0A7J7DXD9"/>
<evidence type="ECO:0000256" key="2">
    <source>
        <dbReference type="ARBA" id="ARBA00022692"/>
    </source>
</evidence>
<keyword evidence="3 4" id="KW-0472">Membrane</keyword>
<evidence type="ECO:0000256" key="4">
    <source>
        <dbReference type="PROSITE-ProRule" id="PRU00282"/>
    </source>
</evidence>
<dbReference type="InterPro" id="IPR018108">
    <property type="entry name" value="MCP_transmembrane"/>
</dbReference>
<dbReference type="Pfam" id="PF00153">
    <property type="entry name" value="Mito_carr"/>
    <property type="match status" value="1"/>
</dbReference>
<feature type="repeat" description="Solcar" evidence="4">
    <location>
        <begin position="87"/>
        <end position="177"/>
    </location>
</feature>
<dbReference type="GO" id="GO:0016020">
    <property type="term" value="C:membrane"/>
    <property type="evidence" value="ECO:0007669"/>
    <property type="project" value="UniProtKB-SubCell"/>
</dbReference>
<name>A0A7J7DXD9_TRIWF</name>
<dbReference type="Proteomes" id="UP000593562">
    <property type="component" value="Unassembled WGS sequence"/>
</dbReference>
<comment type="similarity">
    <text evidence="5">Belongs to the mitochondrial carrier (TC 2.A.29) family.</text>
</comment>
<evidence type="ECO:0000256" key="5">
    <source>
        <dbReference type="RuleBase" id="RU000488"/>
    </source>
</evidence>
<proteinExistence type="inferred from homology"/>
<dbReference type="Gene3D" id="1.50.40.10">
    <property type="entry name" value="Mitochondrial carrier domain"/>
    <property type="match status" value="1"/>
</dbReference>
<protein>
    <submittedName>
        <fullName evidence="6">Uncharacterized protein</fullName>
    </submittedName>
</protein>
<accession>A0A7J7DXD9</accession>
<evidence type="ECO:0000256" key="3">
    <source>
        <dbReference type="ARBA" id="ARBA00023136"/>
    </source>
</evidence>
<comment type="caution">
    <text evidence="6">The sequence shown here is derived from an EMBL/GenBank/DDBJ whole genome shotgun (WGS) entry which is preliminary data.</text>
</comment>
<evidence type="ECO:0000256" key="1">
    <source>
        <dbReference type="ARBA" id="ARBA00004141"/>
    </source>
</evidence>
<comment type="subcellular location">
    <subcellularLocation>
        <location evidence="1">Membrane</location>
        <topology evidence="1">Multi-pass membrane protein</topology>
    </subcellularLocation>
</comment>
<sequence>MIEERAVLTFRQIPGLEMSHRGLITGTDDHEPPWRGTARLSFCSSDSSVSVGKFSCISMAQKRNTSEFAPSQAQLMKHPLAALAYVPRDVAIFLARAIAEAAVKTVMAPLDLIKILRQTHGVRVGQQESAKAAIGFVEVIIECDGFIGLYPGVLPYALKSKNPTKQQDTTMDIVMRLIAASEKEFQKIVDIVMSFRLRNPIPGI</sequence>
<dbReference type="PROSITE" id="PS50920">
    <property type="entry name" value="SOLCAR"/>
    <property type="match status" value="1"/>
</dbReference>
<gene>
    <name evidence="6" type="ORF">HS088_TW03G01174</name>
</gene>
<dbReference type="InterPro" id="IPR023395">
    <property type="entry name" value="MCP_dom_sf"/>
</dbReference>
<dbReference type="SUPFAM" id="SSF103506">
    <property type="entry name" value="Mitochondrial carrier"/>
    <property type="match status" value="1"/>
</dbReference>
<dbReference type="EMBL" id="JAAARO010000003">
    <property type="protein sequence ID" value="KAF5750834.1"/>
    <property type="molecule type" value="Genomic_DNA"/>
</dbReference>
<organism evidence="6 7">
    <name type="scientific">Tripterygium wilfordii</name>
    <name type="common">Thunder God vine</name>
    <dbReference type="NCBI Taxonomy" id="458696"/>
    <lineage>
        <taxon>Eukaryota</taxon>
        <taxon>Viridiplantae</taxon>
        <taxon>Streptophyta</taxon>
        <taxon>Embryophyta</taxon>
        <taxon>Tracheophyta</taxon>
        <taxon>Spermatophyta</taxon>
        <taxon>Magnoliopsida</taxon>
        <taxon>eudicotyledons</taxon>
        <taxon>Gunneridae</taxon>
        <taxon>Pentapetalae</taxon>
        <taxon>rosids</taxon>
        <taxon>fabids</taxon>
        <taxon>Celastrales</taxon>
        <taxon>Celastraceae</taxon>
        <taxon>Tripterygium</taxon>
    </lineage>
</organism>
<keyword evidence="5" id="KW-0813">Transport</keyword>
<keyword evidence="2 4" id="KW-0812">Transmembrane</keyword>
<dbReference type="AlphaFoldDB" id="A0A7J7DXD9"/>
<evidence type="ECO:0000313" key="7">
    <source>
        <dbReference type="Proteomes" id="UP000593562"/>
    </source>
</evidence>
<keyword evidence="7" id="KW-1185">Reference proteome</keyword>